<evidence type="ECO:0000256" key="1">
    <source>
        <dbReference type="SAM" id="MobiDB-lite"/>
    </source>
</evidence>
<dbReference type="AlphaFoldDB" id="A0A8S4RGF5"/>
<evidence type="ECO:0000313" key="3">
    <source>
        <dbReference type="Proteomes" id="UP000838756"/>
    </source>
</evidence>
<evidence type="ECO:0000313" key="2">
    <source>
        <dbReference type="EMBL" id="CAH2234539.1"/>
    </source>
</evidence>
<organism evidence="2 3">
    <name type="scientific">Pararge aegeria aegeria</name>
    <dbReference type="NCBI Taxonomy" id="348720"/>
    <lineage>
        <taxon>Eukaryota</taxon>
        <taxon>Metazoa</taxon>
        <taxon>Ecdysozoa</taxon>
        <taxon>Arthropoda</taxon>
        <taxon>Hexapoda</taxon>
        <taxon>Insecta</taxon>
        <taxon>Pterygota</taxon>
        <taxon>Neoptera</taxon>
        <taxon>Endopterygota</taxon>
        <taxon>Lepidoptera</taxon>
        <taxon>Glossata</taxon>
        <taxon>Ditrysia</taxon>
        <taxon>Papilionoidea</taxon>
        <taxon>Nymphalidae</taxon>
        <taxon>Satyrinae</taxon>
        <taxon>Satyrini</taxon>
        <taxon>Parargina</taxon>
        <taxon>Pararge</taxon>
    </lineage>
</organism>
<feature type="region of interest" description="Disordered" evidence="1">
    <location>
        <begin position="79"/>
        <end position="109"/>
    </location>
</feature>
<gene>
    <name evidence="2" type="primary">jg1679</name>
    <name evidence="2" type="ORF">PAEG_LOCUS12361</name>
</gene>
<name>A0A8S4RGF5_9NEOP</name>
<keyword evidence="3" id="KW-1185">Reference proteome</keyword>
<reference evidence="2" key="1">
    <citation type="submission" date="2022-03" db="EMBL/GenBank/DDBJ databases">
        <authorList>
            <person name="Lindestad O."/>
        </authorList>
    </citation>
    <scope>NUCLEOTIDE SEQUENCE</scope>
</reference>
<dbReference type="Proteomes" id="UP000838756">
    <property type="component" value="Unassembled WGS sequence"/>
</dbReference>
<sequence>MLLSYFSRTVTKSGQQVFYYKVGLPDRRRKRSGGINHHPDVTFHPGWMQSELGATDGWILCEFWPETCGIHRDKRVIGEPLPPDKPNRAPCNGGQVKPPKHVPRATEGSSVVRNPTFMY</sequence>
<comment type="caution">
    <text evidence="2">The sequence shown here is derived from an EMBL/GenBank/DDBJ whole genome shotgun (WGS) entry which is preliminary data.</text>
</comment>
<proteinExistence type="predicted"/>
<dbReference type="EMBL" id="CAKXAJ010025064">
    <property type="protein sequence ID" value="CAH2234539.1"/>
    <property type="molecule type" value="Genomic_DNA"/>
</dbReference>
<protein>
    <submittedName>
        <fullName evidence="2">Jg1679 protein</fullName>
    </submittedName>
</protein>
<accession>A0A8S4RGF5</accession>